<organism evidence="1 2">
    <name type="scientific">Extremus antarcticus</name>
    <dbReference type="NCBI Taxonomy" id="702011"/>
    <lineage>
        <taxon>Eukaryota</taxon>
        <taxon>Fungi</taxon>
        <taxon>Dikarya</taxon>
        <taxon>Ascomycota</taxon>
        <taxon>Pezizomycotina</taxon>
        <taxon>Dothideomycetes</taxon>
        <taxon>Dothideomycetidae</taxon>
        <taxon>Mycosphaerellales</taxon>
        <taxon>Extremaceae</taxon>
        <taxon>Extremus</taxon>
    </lineage>
</organism>
<evidence type="ECO:0000313" key="2">
    <source>
        <dbReference type="Proteomes" id="UP001271007"/>
    </source>
</evidence>
<gene>
    <name evidence="1" type="ORF">LTR09_012307</name>
</gene>
<dbReference type="Proteomes" id="UP001271007">
    <property type="component" value="Unassembled WGS sequence"/>
</dbReference>
<reference evidence="1" key="1">
    <citation type="submission" date="2023-04" db="EMBL/GenBank/DDBJ databases">
        <title>Black Yeasts Isolated from many extreme environments.</title>
        <authorList>
            <person name="Coleine C."/>
            <person name="Stajich J.E."/>
            <person name="Selbmann L."/>
        </authorList>
    </citation>
    <scope>NUCLEOTIDE SEQUENCE</scope>
    <source>
        <strain evidence="1">CCFEE 5312</strain>
    </source>
</reference>
<accession>A0AAJ0D538</accession>
<proteinExistence type="predicted"/>
<comment type="caution">
    <text evidence="1">The sequence shown here is derived from an EMBL/GenBank/DDBJ whole genome shotgun (WGS) entry which is preliminary data.</text>
</comment>
<protein>
    <submittedName>
        <fullName evidence="1">Uncharacterized protein</fullName>
    </submittedName>
</protein>
<dbReference type="SUPFAM" id="SSF51182">
    <property type="entry name" value="RmlC-like cupins"/>
    <property type="match status" value="1"/>
</dbReference>
<dbReference type="AlphaFoldDB" id="A0AAJ0D538"/>
<dbReference type="EMBL" id="JAWDJX010000109">
    <property type="protein sequence ID" value="KAK3046185.1"/>
    <property type="molecule type" value="Genomic_DNA"/>
</dbReference>
<dbReference type="InterPro" id="IPR011051">
    <property type="entry name" value="RmlC_Cupin_sf"/>
</dbReference>
<evidence type="ECO:0000313" key="1">
    <source>
        <dbReference type="EMBL" id="KAK3046185.1"/>
    </source>
</evidence>
<sequence>MVRTQFGKRDSLRLEQSPGAVAIFSSPRDSSTATVPGSRLITVPSGSTWKTGLHWHEEYDETVRVVQGKAAITVSGFTRSRQWKGHWDVVIEEWVDPEDGFKAVFFYNVIGALLEADSKPGFSDFIQMGTTLAYVDEFPAFMPGPFMLKYAATHAALATVSCMGWALGYQPWIKEYTPEHLWDTARTRGGRREDTKAK</sequence>
<keyword evidence="2" id="KW-1185">Reference proteome</keyword>
<name>A0AAJ0D538_9PEZI</name>